<dbReference type="Proteomes" id="UP001359559">
    <property type="component" value="Unassembled WGS sequence"/>
</dbReference>
<name>A0AAN9KJF9_CLITE</name>
<dbReference type="AlphaFoldDB" id="A0AAN9KJF9"/>
<organism evidence="1 2">
    <name type="scientific">Clitoria ternatea</name>
    <name type="common">Butterfly pea</name>
    <dbReference type="NCBI Taxonomy" id="43366"/>
    <lineage>
        <taxon>Eukaryota</taxon>
        <taxon>Viridiplantae</taxon>
        <taxon>Streptophyta</taxon>
        <taxon>Embryophyta</taxon>
        <taxon>Tracheophyta</taxon>
        <taxon>Spermatophyta</taxon>
        <taxon>Magnoliopsida</taxon>
        <taxon>eudicotyledons</taxon>
        <taxon>Gunneridae</taxon>
        <taxon>Pentapetalae</taxon>
        <taxon>rosids</taxon>
        <taxon>fabids</taxon>
        <taxon>Fabales</taxon>
        <taxon>Fabaceae</taxon>
        <taxon>Papilionoideae</taxon>
        <taxon>50 kb inversion clade</taxon>
        <taxon>NPAAA clade</taxon>
        <taxon>indigoferoid/millettioid clade</taxon>
        <taxon>Phaseoleae</taxon>
        <taxon>Clitoria</taxon>
    </lineage>
</organism>
<sequence length="69" mass="7803">MCCWCRLSLRGPNLFGVVAVGIQQVDEIYRTLKQRLQLSIHILCETLISTLSLSPNSHSHSKEPFPIHS</sequence>
<evidence type="ECO:0000313" key="2">
    <source>
        <dbReference type="Proteomes" id="UP001359559"/>
    </source>
</evidence>
<evidence type="ECO:0000313" key="1">
    <source>
        <dbReference type="EMBL" id="KAK7318970.1"/>
    </source>
</evidence>
<reference evidence="1 2" key="1">
    <citation type="submission" date="2024-01" db="EMBL/GenBank/DDBJ databases">
        <title>The genomes of 5 underutilized Papilionoideae crops provide insights into root nodulation and disease resistance.</title>
        <authorList>
            <person name="Yuan L."/>
        </authorList>
    </citation>
    <scope>NUCLEOTIDE SEQUENCE [LARGE SCALE GENOMIC DNA]</scope>
    <source>
        <strain evidence="1">LY-2023</strain>
        <tissue evidence="1">Leaf</tissue>
    </source>
</reference>
<keyword evidence="2" id="KW-1185">Reference proteome</keyword>
<accession>A0AAN9KJF9</accession>
<proteinExistence type="predicted"/>
<protein>
    <submittedName>
        <fullName evidence="1">Uncharacterized protein</fullName>
    </submittedName>
</protein>
<dbReference type="EMBL" id="JAYKXN010000001">
    <property type="protein sequence ID" value="KAK7318970.1"/>
    <property type="molecule type" value="Genomic_DNA"/>
</dbReference>
<gene>
    <name evidence="1" type="ORF">RJT34_03679</name>
</gene>
<comment type="caution">
    <text evidence="1">The sequence shown here is derived from an EMBL/GenBank/DDBJ whole genome shotgun (WGS) entry which is preliminary data.</text>
</comment>